<organism evidence="2 3">
    <name type="scientific">Botrytis galanthina</name>
    <dbReference type="NCBI Taxonomy" id="278940"/>
    <lineage>
        <taxon>Eukaryota</taxon>
        <taxon>Fungi</taxon>
        <taxon>Dikarya</taxon>
        <taxon>Ascomycota</taxon>
        <taxon>Pezizomycotina</taxon>
        <taxon>Leotiomycetes</taxon>
        <taxon>Helotiales</taxon>
        <taxon>Sclerotiniaceae</taxon>
        <taxon>Botrytis</taxon>
    </lineage>
</organism>
<evidence type="ECO:0000313" key="2">
    <source>
        <dbReference type="EMBL" id="THV52566.1"/>
    </source>
</evidence>
<sequence length="206" mass="22131">MSRFLKPIALLLVAIISISLYQTIKKYNQPPPTLSENILSYIQEHPFKSALHVISIVTFFTPAAVGGPFLYLLGFARLGPRAAGYLTVSIASISQSIFGNVATRSLFAYLQSAAMNGYGLGALNTVLRSVSGIGSVVGFFWSGKSVRVDHTRACLQDLVGDLSVCVFLALTLYALVKVGIVGYRLLHDVILPVDIHAGQELGETGE</sequence>
<feature type="transmembrane region" description="Helical" evidence="1">
    <location>
        <begin position="122"/>
        <end position="141"/>
    </location>
</feature>
<dbReference type="Proteomes" id="UP000308671">
    <property type="component" value="Unassembled WGS sequence"/>
</dbReference>
<evidence type="ECO:0000256" key="1">
    <source>
        <dbReference type="SAM" id="Phobius"/>
    </source>
</evidence>
<dbReference type="AlphaFoldDB" id="A0A4V4HVA8"/>
<dbReference type="InterPro" id="IPR038213">
    <property type="entry name" value="IFI6/IFI27-like_sf"/>
</dbReference>
<reference evidence="2 3" key="1">
    <citation type="submission" date="2017-12" db="EMBL/GenBank/DDBJ databases">
        <title>Comparative genomics of Botrytis spp.</title>
        <authorList>
            <person name="Valero-Jimenez C.A."/>
            <person name="Tapia P."/>
            <person name="Veloso J."/>
            <person name="Silva-Moreno E."/>
            <person name="Staats M."/>
            <person name="Valdes J.H."/>
            <person name="Van Kan J.A.L."/>
        </authorList>
    </citation>
    <scope>NUCLEOTIDE SEQUENCE [LARGE SCALE GENOMIC DNA]</scope>
    <source>
        <strain evidence="2 3">MUCL435</strain>
    </source>
</reference>
<keyword evidence="1" id="KW-0812">Transmembrane</keyword>
<feature type="transmembrane region" description="Helical" evidence="1">
    <location>
        <begin position="49"/>
        <end position="73"/>
    </location>
</feature>
<keyword evidence="1" id="KW-1133">Transmembrane helix</keyword>
<proteinExistence type="predicted"/>
<feature type="transmembrane region" description="Helical" evidence="1">
    <location>
        <begin position="85"/>
        <end position="110"/>
    </location>
</feature>
<comment type="caution">
    <text evidence="2">The sequence shown here is derived from an EMBL/GenBank/DDBJ whole genome shotgun (WGS) entry which is preliminary data.</text>
</comment>
<name>A0A4V4HVA8_9HELO</name>
<protein>
    <submittedName>
        <fullName evidence="2">Uncharacterized protein</fullName>
    </submittedName>
</protein>
<accession>A0A4V4HVA8</accession>
<feature type="transmembrane region" description="Helical" evidence="1">
    <location>
        <begin position="162"/>
        <end position="183"/>
    </location>
</feature>
<gene>
    <name evidence="2" type="ORF">BGAL_0075g00120</name>
</gene>
<dbReference type="EMBL" id="PQXL01000075">
    <property type="protein sequence ID" value="THV52566.1"/>
    <property type="molecule type" value="Genomic_DNA"/>
</dbReference>
<dbReference type="Gene3D" id="6.10.110.10">
    <property type="match status" value="1"/>
</dbReference>
<keyword evidence="1" id="KW-0472">Membrane</keyword>
<evidence type="ECO:0000313" key="3">
    <source>
        <dbReference type="Proteomes" id="UP000308671"/>
    </source>
</evidence>
<keyword evidence="3" id="KW-1185">Reference proteome</keyword>
<dbReference type="OrthoDB" id="440424at2759"/>